<feature type="non-terminal residue" evidence="1">
    <location>
        <position position="1"/>
    </location>
</feature>
<protein>
    <submittedName>
        <fullName evidence="1">Uncharacterized protein</fullName>
    </submittedName>
</protein>
<reference evidence="1" key="1">
    <citation type="submission" date="2021-05" db="EMBL/GenBank/DDBJ databases">
        <title>Comparative genomics of three Colletotrichum scovillei strains and genetic complementation revealed genes involved fungal growth and virulence on chili pepper.</title>
        <authorList>
            <person name="Hsieh D.-K."/>
            <person name="Chuang S.-C."/>
            <person name="Chen C.-Y."/>
            <person name="Chao Y.-T."/>
            <person name="Lu M.-Y.J."/>
            <person name="Lee M.-H."/>
            <person name="Shih M.-C."/>
        </authorList>
    </citation>
    <scope>NUCLEOTIDE SEQUENCE</scope>
    <source>
        <strain evidence="1">Coll-153</strain>
    </source>
</reference>
<comment type="caution">
    <text evidence="1">The sequence shown here is derived from an EMBL/GenBank/DDBJ whole genome shotgun (WGS) entry which is preliminary data.</text>
</comment>
<dbReference type="Proteomes" id="UP000699042">
    <property type="component" value="Unassembled WGS sequence"/>
</dbReference>
<name>A0A9P7QR67_9PEZI</name>
<sequence>PPHHARVTEYPAALLFRRLFWGHLSPASFLKCVYVILRMQQPSQLAPIIRGSRIRTSSDLLSIELNHLVWPRPGYGIVPRSLHIHRALGMVGVVGIQRRASLKQR</sequence>
<evidence type="ECO:0000313" key="1">
    <source>
        <dbReference type="EMBL" id="KAG7041087.1"/>
    </source>
</evidence>
<keyword evidence="2" id="KW-1185">Reference proteome</keyword>
<proteinExistence type="predicted"/>
<organism evidence="1 2">
    <name type="scientific">Colletotrichum scovillei</name>
    <dbReference type="NCBI Taxonomy" id="1209932"/>
    <lineage>
        <taxon>Eukaryota</taxon>
        <taxon>Fungi</taxon>
        <taxon>Dikarya</taxon>
        <taxon>Ascomycota</taxon>
        <taxon>Pezizomycotina</taxon>
        <taxon>Sordariomycetes</taxon>
        <taxon>Hypocreomycetidae</taxon>
        <taxon>Glomerellales</taxon>
        <taxon>Glomerellaceae</taxon>
        <taxon>Colletotrichum</taxon>
        <taxon>Colletotrichum acutatum species complex</taxon>
    </lineage>
</organism>
<dbReference type="AlphaFoldDB" id="A0A9P7QR67"/>
<evidence type="ECO:0000313" key="2">
    <source>
        <dbReference type="Proteomes" id="UP000699042"/>
    </source>
</evidence>
<accession>A0A9P7QR67</accession>
<gene>
    <name evidence="1" type="ORF">JMJ77_008792</name>
</gene>
<dbReference type="EMBL" id="JAESDN010000016">
    <property type="protein sequence ID" value="KAG7041087.1"/>
    <property type="molecule type" value="Genomic_DNA"/>
</dbReference>